<feature type="non-terminal residue" evidence="2">
    <location>
        <position position="1"/>
    </location>
</feature>
<gene>
    <name evidence="2" type="ORF">C1O36_09260</name>
</gene>
<name>A0ABX0G1B9_STASC</name>
<comment type="caution">
    <text evidence="2">The sequence shown here is derived from an EMBL/GenBank/DDBJ whole genome shotgun (WGS) entry which is preliminary data.</text>
</comment>
<evidence type="ECO:0000313" key="3">
    <source>
        <dbReference type="Proteomes" id="UP000572988"/>
    </source>
</evidence>
<dbReference type="Proteomes" id="UP000572988">
    <property type="component" value="Unassembled WGS sequence"/>
</dbReference>
<proteinExistence type="predicted"/>
<protein>
    <submittedName>
        <fullName evidence="2">Uncharacterized protein</fullName>
    </submittedName>
</protein>
<dbReference type="EMBL" id="POVK01000032">
    <property type="protein sequence ID" value="NHA34693.1"/>
    <property type="molecule type" value="Genomic_DNA"/>
</dbReference>
<feature type="transmembrane region" description="Helical" evidence="1">
    <location>
        <begin position="35"/>
        <end position="59"/>
    </location>
</feature>
<organism evidence="2 3">
    <name type="scientific">Staphylococcus schleiferi</name>
    <dbReference type="NCBI Taxonomy" id="1295"/>
    <lineage>
        <taxon>Bacteria</taxon>
        <taxon>Bacillati</taxon>
        <taxon>Bacillota</taxon>
        <taxon>Bacilli</taxon>
        <taxon>Bacillales</taxon>
        <taxon>Staphylococcaceae</taxon>
        <taxon>Staphylococcus</taxon>
    </lineage>
</organism>
<sequence length="60" mass="7274">LRLSPRKASLYNTKHDNKRKLEDDFDKNRLRAIYFGIYVPGSFLYVKYILYFVIIIQFVL</sequence>
<keyword evidence="3" id="KW-1185">Reference proteome</keyword>
<keyword evidence="1" id="KW-0812">Transmembrane</keyword>
<keyword evidence="1" id="KW-0472">Membrane</keyword>
<accession>A0ABX0G1B9</accession>
<reference evidence="2 3" key="1">
    <citation type="submission" date="2018-01" db="EMBL/GenBank/DDBJ databases">
        <title>Complete genome sequence of Staphylococcus Scheliferi isolated from human.</title>
        <authorList>
            <person name="Abouelkhair M.A."/>
            <person name="Bemis D.A."/>
            <person name="Kania S.A."/>
        </authorList>
    </citation>
    <scope>NUCLEOTIDE SEQUENCE [LARGE SCALE GENOMIC DNA]</scope>
    <source>
        <strain evidence="2 3">ATCC 43808</strain>
    </source>
</reference>
<evidence type="ECO:0000313" key="2">
    <source>
        <dbReference type="EMBL" id="NHA34693.1"/>
    </source>
</evidence>
<evidence type="ECO:0000256" key="1">
    <source>
        <dbReference type="SAM" id="Phobius"/>
    </source>
</evidence>
<keyword evidence="1" id="KW-1133">Transmembrane helix</keyword>